<evidence type="ECO:0000313" key="2">
    <source>
        <dbReference type="EMBL" id="QHT92646.1"/>
    </source>
</evidence>
<accession>A0A6C0IJP6</accession>
<protein>
    <submittedName>
        <fullName evidence="2">Uncharacterized protein</fullName>
    </submittedName>
</protein>
<keyword evidence="1" id="KW-1133">Transmembrane helix</keyword>
<dbReference type="EMBL" id="MN740193">
    <property type="protein sequence ID" value="QHT92646.1"/>
    <property type="molecule type" value="Genomic_DNA"/>
</dbReference>
<name>A0A6C0IJP6_9ZZZZ</name>
<sequence length="100" mass="11498">MDFALFTQTTTAMKDATIFKKILSAEFWASVQWMFAIPANRIGNLFLNPAQLALSSYVFDFVAQLWSNKFWLKLTTTIDDYIGMIIIFLGMYVSKTKMFG</sequence>
<evidence type="ECO:0000256" key="1">
    <source>
        <dbReference type="SAM" id="Phobius"/>
    </source>
</evidence>
<feature type="transmembrane region" description="Helical" evidence="1">
    <location>
        <begin position="70"/>
        <end position="93"/>
    </location>
</feature>
<dbReference type="AlphaFoldDB" id="A0A6C0IJP6"/>
<proteinExistence type="predicted"/>
<keyword evidence="1" id="KW-0472">Membrane</keyword>
<organism evidence="2">
    <name type="scientific">viral metagenome</name>
    <dbReference type="NCBI Taxonomy" id="1070528"/>
    <lineage>
        <taxon>unclassified sequences</taxon>
        <taxon>metagenomes</taxon>
        <taxon>organismal metagenomes</taxon>
    </lineage>
</organism>
<dbReference type="Pfam" id="PF04342">
    <property type="entry name" value="DMT_6"/>
    <property type="match status" value="1"/>
</dbReference>
<keyword evidence="1" id="KW-0812">Transmembrane</keyword>
<dbReference type="InterPro" id="IPR007437">
    <property type="entry name" value="DUF486"/>
</dbReference>
<reference evidence="2" key="1">
    <citation type="journal article" date="2020" name="Nature">
        <title>Giant virus diversity and host interactions through global metagenomics.</title>
        <authorList>
            <person name="Schulz F."/>
            <person name="Roux S."/>
            <person name="Paez-Espino D."/>
            <person name="Jungbluth S."/>
            <person name="Walsh D.A."/>
            <person name="Denef V.J."/>
            <person name="McMahon K.D."/>
            <person name="Konstantinidis K.T."/>
            <person name="Eloe-Fadrosh E.A."/>
            <person name="Kyrpides N.C."/>
            <person name="Woyke T."/>
        </authorList>
    </citation>
    <scope>NUCLEOTIDE SEQUENCE</scope>
    <source>
        <strain evidence="2">GVMAG-M-3300023184-89</strain>
    </source>
</reference>